<dbReference type="EMBL" id="CP136864">
    <property type="protein sequence ID" value="WOJ93365.1"/>
    <property type="molecule type" value="Genomic_DNA"/>
</dbReference>
<reference evidence="2 3" key="1">
    <citation type="submission" date="2023-10" db="EMBL/GenBank/DDBJ databases">
        <title>Two novel species belonging to the OM43/NOR5 clade.</title>
        <authorList>
            <person name="Park M."/>
        </authorList>
    </citation>
    <scope>NUCLEOTIDE SEQUENCE [LARGE SCALE GENOMIC DNA]</scope>
    <source>
        <strain evidence="2 3">IMCC43200</strain>
    </source>
</reference>
<organism evidence="2 3">
    <name type="scientific">Congregibacter variabilis</name>
    <dbReference type="NCBI Taxonomy" id="3081200"/>
    <lineage>
        <taxon>Bacteria</taxon>
        <taxon>Pseudomonadati</taxon>
        <taxon>Pseudomonadota</taxon>
        <taxon>Gammaproteobacteria</taxon>
        <taxon>Cellvibrionales</taxon>
        <taxon>Halieaceae</taxon>
        <taxon>Congregibacter</taxon>
    </lineage>
</organism>
<keyword evidence="1" id="KW-0732">Signal</keyword>
<evidence type="ECO:0008006" key="4">
    <source>
        <dbReference type="Google" id="ProtNLM"/>
    </source>
</evidence>
<name>A0ABZ0I2H5_9GAMM</name>
<feature type="chain" id="PRO_5046252123" description="Methyltransferase" evidence="1">
    <location>
        <begin position="18"/>
        <end position="250"/>
    </location>
</feature>
<dbReference type="Pfam" id="PF01135">
    <property type="entry name" value="PCMT"/>
    <property type="match status" value="1"/>
</dbReference>
<evidence type="ECO:0000313" key="2">
    <source>
        <dbReference type="EMBL" id="WOJ93365.1"/>
    </source>
</evidence>
<dbReference type="SUPFAM" id="SSF53335">
    <property type="entry name" value="S-adenosyl-L-methionine-dependent methyltransferases"/>
    <property type="match status" value="1"/>
</dbReference>
<dbReference type="RefSeq" id="WP_407348013.1">
    <property type="nucleotide sequence ID" value="NZ_CP136864.1"/>
</dbReference>
<dbReference type="InterPro" id="IPR016980">
    <property type="entry name" value="S-AdoMet-dep_MeTrfase_Alr7345"/>
</dbReference>
<dbReference type="InterPro" id="IPR029063">
    <property type="entry name" value="SAM-dependent_MTases_sf"/>
</dbReference>
<accession>A0ABZ0I2H5</accession>
<keyword evidence="3" id="KW-1185">Reference proteome</keyword>
<protein>
    <recommendedName>
        <fullName evidence="4">Methyltransferase</fullName>
    </recommendedName>
</protein>
<gene>
    <name evidence="2" type="ORF">R0135_16500</name>
</gene>
<feature type="signal peptide" evidence="1">
    <location>
        <begin position="1"/>
        <end position="17"/>
    </location>
</feature>
<dbReference type="Gene3D" id="3.40.50.150">
    <property type="entry name" value="Vaccinia Virus protein VP39"/>
    <property type="match status" value="1"/>
</dbReference>
<proteinExistence type="predicted"/>
<dbReference type="Proteomes" id="UP001626537">
    <property type="component" value="Chromosome"/>
</dbReference>
<evidence type="ECO:0000256" key="1">
    <source>
        <dbReference type="SAM" id="SignalP"/>
    </source>
</evidence>
<evidence type="ECO:0000313" key="3">
    <source>
        <dbReference type="Proteomes" id="UP001626537"/>
    </source>
</evidence>
<sequence length="250" mass="27530">MQKLALTLALLSSSVFAASSLASDSLSDALPSDKRLDTDVLRDARSRPDLILPLLNLAPGDRVADIWAGGGYYSELFSHLVGDSGEVLVVNNLAYQQFSEKQLTPRLEASKPGPMKLHLREADNLELGIETLDAAVIILSYHDLYHVDTANGWNPIDADDFLGQISKALKSGGRFLVVDHYAAPGSGNRDAQDLHRIDIEFAKADIQKHGLRLEQESEVLRNPEDDYSLTVFDESVRGKTDRFVLVFTKP</sequence>
<dbReference type="PIRSF" id="PIRSF031679">
    <property type="entry name" value="Mtase_Alr7345_prd"/>
    <property type="match status" value="1"/>
</dbReference>